<reference evidence="8" key="2">
    <citation type="submission" date="2025-09" db="UniProtKB">
        <authorList>
            <consortium name="Ensembl"/>
        </authorList>
    </citation>
    <scope>IDENTIFICATION</scope>
</reference>
<dbReference type="InterPro" id="IPR011489">
    <property type="entry name" value="EMI_domain"/>
</dbReference>
<dbReference type="InterPro" id="IPR018097">
    <property type="entry name" value="EGF_Ca-bd_CS"/>
</dbReference>
<dbReference type="PROSITE" id="PS00010">
    <property type="entry name" value="ASX_HYDROXYL"/>
    <property type="match status" value="2"/>
</dbReference>
<dbReference type="InterPro" id="IPR000152">
    <property type="entry name" value="EGF-type_Asp/Asn_hydroxyl_site"/>
</dbReference>
<dbReference type="SMART" id="SM00181">
    <property type="entry name" value="EGF"/>
    <property type="match status" value="9"/>
</dbReference>
<dbReference type="InterPro" id="IPR026823">
    <property type="entry name" value="cEGF"/>
</dbReference>
<dbReference type="SMART" id="SM00179">
    <property type="entry name" value="EGF_CA"/>
    <property type="match status" value="4"/>
</dbReference>
<dbReference type="Pfam" id="PF14670">
    <property type="entry name" value="FXa_inhibition"/>
    <property type="match status" value="1"/>
</dbReference>
<dbReference type="Gene3D" id="2.170.300.10">
    <property type="entry name" value="Tie2 ligand-binding domain superfamily"/>
    <property type="match status" value="1"/>
</dbReference>
<evidence type="ECO:0000256" key="2">
    <source>
        <dbReference type="ARBA" id="ARBA00022729"/>
    </source>
</evidence>
<dbReference type="FunFam" id="2.10.25.10:FF:001129">
    <property type="entry name" value="Predicted protein"/>
    <property type="match status" value="1"/>
</dbReference>
<evidence type="ECO:0000256" key="1">
    <source>
        <dbReference type="ARBA" id="ARBA00022536"/>
    </source>
</evidence>
<comment type="caution">
    <text evidence="5">Lacks conserved residue(s) required for the propagation of feature annotation.</text>
</comment>
<dbReference type="SUPFAM" id="SSF57196">
    <property type="entry name" value="EGF/Laminin"/>
    <property type="match status" value="2"/>
</dbReference>
<keyword evidence="2" id="KW-0732">Signal</keyword>
<evidence type="ECO:0000259" key="6">
    <source>
        <dbReference type="PROSITE" id="PS50026"/>
    </source>
</evidence>
<dbReference type="Proteomes" id="UP000472262">
    <property type="component" value="Unassembled WGS sequence"/>
</dbReference>
<dbReference type="PROSITE" id="PS00022">
    <property type="entry name" value="EGF_1"/>
    <property type="match status" value="3"/>
</dbReference>
<dbReference type="PROSITE" id="PS50026">
    <property type="entry name" value="EGF_3"/>
    <property type="match status" value="2"/>
</dbReference>
<keyword evidence="4 5" id="KW-1015">Disulfide bond</keyword>
<dbReference type="PROSITE" id="PS51041">
    <property type="entry name" value="EMI"/>
    <property type="match status" value="1"/>
</dbReference>
<dbReference type="AlphaFoldDB" id="A0A672NYZ8"/>
<dbReference type="GO" id="GO:0005509">
    <property type="term" value="F:calcium ion binding"/>
    <property type="evidence" value="ECO:0007669"/>
    <property type="project" value="InterPro"/>
</dbReference>
<dbReference type="PROSITE" id="PS01186">
    <property type="entry name" value="EGF_2"/>
    <property type="match status" value="1"/>
</dbReference>
<proteinExistence type="predicted"/>
<dbReference type="FunFam" id="2.10.25.10:FF:000037">
    <property type="entry name" value="Signal peptide, CUB domain and EGF-like domain-containing 2"/>
    <property type="match status" value="2"/>
</dbReference>
<dbReference type="SUPFAM" id="SSF57184">
    <property type="entry name" value="Growth factor receptor domain"/>
    <property type="match status" value="1"/>
</dbReference>
<dbReference type="PANTHER" id="PTHR24035:SF137">
    <property type="entry name" value="MULTIPLE EPIDERMAL GROWTH FACTOR-LIKE DOMAINS PROTEIN 6"/>
    <property type="match status" value="1"/>
</dbReference>
<evidence type="ECO:0000313" key="9">
    <source>
        <dbReference type="Proteomes" id="UP000472262"/>
    </source>
</evidence>
<feature type="domain" description="EMI" evidence="7">
    <location>
        <begin position="17"/>
        <end position="94"/>
    </location>
</feature>
<keyword evidence="1 5" id="KW-0245">EGF-like domain</keyword>
<accession>A0A672NYZ8</accession>
<dbReference type="Ensembl" id="ENSSGRT00000060056.1">
    <property type="protein sequence ID" value="ENSSGRP00000056253.1"/>
    <property type="gene ID" value="ENSSGRG00000029444.1"/>
</dbReference>
<feature type="disulfide bond" evidence="5">
    <location>
        <begin position="119"/>
        <end position="128"/>
    </location>
</feature>
<dbReference type="PANTHER" id="PTHR24035">
    <property type="entry name" value="MULTIPLE EPIDERMAL GROWTH FACTOR-LIKE DOMAINS PROTEIN"/>
    <property type="match status" value="1"/>
</dbReference>
<evidence type="ECO:0000256" key="5">
    <source>
        <dbReference type="PROSITE-ProRule" id="PRU00076"/>
    </source>
</evidence>
<dbReference type="InterPro" id="IPR052108">
    <property type="entry name" value="MEGF/SIB"/>
</dbReference>
<keyword evidence="3" id="KW-0677">Repeat</keyword>
<dbReference type="PRINTS" id="PR00011">
    <property type="entry name" value="EGFLAMININ"/>
</dbReference>
<feature type="domain" description="EGF-like" evidence="6">
    <location>
        <begin position="148"/>
        <end position="188"/>
    </location>
</feature>
<evidence type="ECO:0000259" key="7">
    <source>
        <dbReference type="PROSITE" id="PS51041"/>
    </source>
</evidence>
<organism evidence="8 9">
    <name type="scientific">Sinocyclocheilus grahami</name>
    <name type="common">Dianchi golden-line fish</name>
    <name type="synonym">Barbus grahami</name>
    <dbReference type="NCBI Taxonomy" id="75366"/>
    <lineage>
        <taxon>Eukaryota</taxon>
        <taxon>Metazoa</taxon>
        <taxon>Chordata</taxon>
        <taxon>Craniata</taxon>
        <taxon>Vertebrata</taxon>
        <taxon>Euteleostomi</taxon>
        <taxon>Actinopterygii</taxon>
        <taxon>Neopterygii</taxon>
        <taxon>Teleostei</taxon>
        <taxon>Ostariophysi</taxon>
        <taxon>Cypriniformes</taxon>
        <taxon>Cyprinidae</taxon>
        <taxon>Cyprininae</taxon>
        <taxon>Sinocyclocheilus</taxon>
    </lineage>
</organism>
<dbReference type="PROSITE" id="PS01187">
    <property type="entry name" value="EGF_CA"/>
    <property type="match status" value="1"/>
</dbReference>
<dbReference type="Pfam" id="PF12662">
    <property type="entry name" value="cEGF"/>
    <property type="match status" value="2"/>
</dbReference>
<evidence type="ECO:0000256" key="3">
    <source>
        <dbReference type="ARBA" id="ARBA00022737"/>
    </source>
</evidence>
<dbReference type="Gene3D" id="2.10.25.10">
    <property type="entry name" value="Laminin"/>
    <property type="match status" value="6"/>
</dbReference>
<sequence length="552" mass="61106">MINIYDPLCLDWFFFKTPNVCAEQEVKLVAQMQPCVQAFTRMVKSWKQGCQGQSWCMGYERRMAYYTAYRQVYRQEHQTVYKCCPGWSQLNGEAGSVCSYGVCFNGGQCREGSAQLCHCPARFSGPSCQYGKSISKVLNCVFICSSVDIDECQVHNGGCQHKCVNTRGSYHCQCNAGSRLHVDGRTCIGKANPCVQRNGGCSQECRRDGDQARCGCHPGYQLAEDGKTCEDIDECQMGQADCAHGCRNTRGSFMCVCPTAYELGVDGKQCYRIEMEIVNSCDHNNGGCSYHCEHSTTGPVCSCNQGYQLDVDHKSCIDINECIDGSSCCEHDCTNYPGGYECYCTAGYRLNADGCSCDVLKESVEALSSGQVVDRPRPQLTILQDYEKILERYDDYEDDTGELHAESTLTEKFICLNDSFGFDCSLSCEDCANGGVCNKHRNGCDCPDGWTGILCNESESIVLKGLYGKFCNKKCNCANNGRCHRTYGACLCDPGLYGRFCHLPCPKWTFGPGCSEECQCVQQNTVECHRHQGTCVCKPGYRGDTCKDGPFA</sequence>
<dbReference type="InterPro" id="IPR001881">
    <property type="entry name" value="EGF-like_Ca-bd_dom"/>
</dbReference>
<name>A0A672NYZ8_SINGR</name>
<reference evidence="8" key="1">
    <citation type="submission" date="2025-08" db="UniProtKB">
        <authorList>
            <consortium name="Ensembl"/>
        </authorList>
    </citation>
    <scope>IDENTIFICATION</scope>
</reference>
<keyword evidence="9" id="KW-1185">Reference proteome</keyword>
<dbReference type="InterPro" id="IPR000742">
    <property type="entry name" value="EGF"/>
</dbReference>
<gene>
    <name evidence="8" type="primary">LOC107592884</name>
</gene>
<feature type="domain" description="EGF-like" evidence="6">
    <location>
        <begin position="94"/>
        <end position="129"/>
    </location>
</feature>
<protein>
    <submittedName>
        <fullName evidence="8">Multiple EGF like domains 6</fullName>
    </submittedName>
</protein>
<evidence type="ECO:0000313" key="8">
    <source>
        <dbReference type="Ensembl" id="ENSSGRP00000056253.1"/>
    </source>
</evidence>
<dbReference type="InterPro" id="IPR009030">
    <property type="entry name" value="Growth_fac_rcpt_cys_sf"/>
</dbReference>
<evidence type="ECO:0000256" key="4">
    <source>
        <dbReference type="ARBA" id="ARBA00023157"/>
    </source>
</evidence>